<dbReference type="PRINTS" id="PR00377">
    <property type="entry name" value="IMPHPHTASES"/>
</dbReference>
<dbReference type="GO" id="GO:0000105">
    <property type="term" value="P:L-histidine biosynthetic process"/>
    <property type="evidence" value="ECO:0007669"/>
    <property type="project" value="UniProtKB-UniRule"/>
</dbReference>
<dbReference type="SUPFAM" id="SSF56655">
    <property type="entry name" value="Carbohydrate phosphatase"/>
    <property type="match status" value="1"/>
</dbReference>
<comment type="catalytic activity">
    <reaction evidence="10">
        <text>L-histidinol phosphate + H2O = L-histidinol + phosphate</text>
        <dbReference type="Rhea" id="RHEA:14465"/>
        <dbReference type="ChEBI" id="CHEBI:15377"/>
        <dbReference type="ChEBI" id="CHEBI:43474"/>
        <dbReference type="ChEBI" id="CHEBI:57699"/>
        <dbReference type="ChEBI" id="CHEBI:57980"/>
        <dbReference type="EC" id="3.1.3.15"/>
    </reaction>
</comment>
<dbReference type="PANTHER" id="PTHR43200:SF6">
    <property type="entry name" value="3'(2'),5'-BISPHOSPHATE NUCLEOTIDASE"/>
    <property type="match status" value="1"/>
</dbReference>
<keyword evidence="14" id="KW-1185">Reference proteome</keyword>
<comment type="similarity">
    <text evidence="3">Belongs to the inositol monophosphatase superfamily.</text>
</comment>
<feature type="binding site" evidence="12">
    <location>
        <position position="225"/>
    </location>
    <ligand>
        <name>Mg(2+)</name>
        <dbReference type="ChEBI" id="CHEBI:18420"/>
        <label>1</label>
        <note>catalytic</note>
    </ligand>
</feature>
<evidence type="ECO:0000256" key="1">
    <source>
        <dbReference type="ARBA" id="ARBA00001946"/>
    </source>
</evidence>
<comment type="cofactor">
    <cofactor evidence="1 12">
        <name>Mg(2+)</name>
        <dbReference type="ChEBI" id="CHEBI:18420"/>
    </cofactor>
</comment>
<evidence type="ECO:0000256" key="3">
    <source>
        <dbReference type="ARBA" id="ARBA00009759"/>
    </source>
</evidence>
<dbReference type="Gene3D" id="3.40.190.80">
    <property type="match status" value="1"/>
</dbReference>
<evidence type="ECO:0000256" key="12">
    <source>
        <dbReference type="PIRSR" id="PIRSR600760-2"/>
    </source>
</evidence>
<dbReference type="EC" id="3.1.3.15" evidence="4 11"/>
<accession>A0A517U002</accession>
<evidence type="ECO:0000256" key="10">
    <source>
        <dbReference type="ARBA" id="ARBA00049158"/>
    </source>
</evidence>
<dbReference type="InterPro" id="IPR020583">
    <property type="entry name" value="Inositol_monoP_metal-BS"/>
</dbReference>
<keyword evidence="5" id="KW-0028">Amino-acid biosynthesis</keyword>
<proteinExistence type="inferred from homology"/>
<evidence type="ECO:0000256" key="2">
    <source>
        <dbReference type="ARBA" id="ARBA00004970"/>
    </source>
</evidence>
<dbReference type="PROSITE" id="PS00629">
    <property type="entry name" value="IMP_1"/>
    <property type="match status" value="1"/>
</dbReference>
<sequence>MSLSPSADPATQARLDLAVSSARAAGLATLQWFRQAALAVERKGDGSPVTAADRAAESLLREQISAKFPDDAILGEEFGEKPGTSAYRWVLDPIDGTKSFISGVPLYTTLVAVLRDDQPLVGVIYSPATNEIVYAAAGGQTWYENGGGHKIPARVSQTERLAEATFVTTELTSFDKVGDKGSRGVYNQLEKACRLSRTWGDAYGYMLVATGRADVMIDPVVNLWDAAALQPVIEGAGGHYSDWQGLPSVHTGNAIATNPKLAGLVLSITREG</sequence>
<evidence type="ECO:0000313" key="13">
    <source>
        <dbReference type="EMBL" id="QDT73960.1"/>
    </source>
</evidence>
<dbReference type="OrthoDB" id="9772456at2"/>
<keyword evidence="9" id="KW-0368">Histidine biosynthesis</keyword>
<dbReference type="PANTHER" id="PTHR43200">
    <property type="entry name" value="PHOSPHATASE"/>
    <property type="match status" value="1"/>
</dbReference>
<keyword evidence="8 12" id="KW-0460">Magnesium</keyword>
<keyword evidence="7 13" id="KW-0378">Hydrolase</keyword>
<dbReference type="Gene3D" id="3.30.540.10">
    <property type="entry name" value="Fructose-1,6-Bisphosphatase, subunit A, domain 1"/>
    <property type="match status" value="1"/>
</dbReference>
<dbReference type="GO" id="GO:0004401">
    <property type="term" value="F:histidinol-phosphatase activity"/>
    <property type="evidence" value="ECO:0007669"/>
    <property type="project" value="UniProtKB-UniRule"/>
</dbReference>
<reference evidence="13 14" key="1">
    <citation type="submission" date="2019-02" db="EMBL/GenBank/DDBJ databases">
        <title>Deep-cultivation of Planctomycetes and their phenomic and genomic characterization uncovers novel biology.</title>
        <authorList>
            <person name="Wiegand S."/>
            <person name="Jogler M."/>
            <person name="Boedeker C."/>
            <person name="Pinto D."/>
            <person name="Vollmers J."/>
            <person name="Rivas-Marin E."/>
            <person name="Kohn T."/>
            <person name="Peeters S.H."/>
            <person name="Heuer A."/>
            <person name="Rast P."/>
            <person name="Oberbeckmann S."/>
            <person name="Bunk B."/>
            <person name="Jeske O."/>
            <person name="Meyerdierks A."/>
            <person name="Storesund J.E."/>
            <person name="Kallscheuer N."/>
            <person name="Luecker S."/>
            <person name="Lage O.M."/>
            <person name="Pohl T."/>
            <person name="Merkel B.J."/>
            <person name="Hornburger P."/>
            <person name="Mueller R.-W."/>
            <person name="Bruemmer F."/>
            <person name="Labrenz M."/>
            <person name="Spormann A.M."/>
            <person name="Op den Camp H."/>
            <person name="Overmann J."/>
            <person name="Amann R."/>
            <person name="Jetten M.S.M."/>
            <person name="Mascher T."/>
            <person name="Medema M.H."/>
            <person name="Devos D.P."/>
            <person name="Kaster A.-K."/>
            <person name="Ovreas L."/>
            <person name="Rohde M."/>
            <person name="Galperin M.Y."/>
            <person name="Jogler C."/>
        </authorList>
    </citation>
    <scope>NUCLEOTIDE SEQUENCE [LARGE SCALE GENOMIC DNA]</scope>
    <source>
        <strain evidence="13 14">I41</strain>
    </source>
</reference>
<dbReference type="FunFam" id="3.30.540.10:FF:000003">
    <property type="entry name" value="Inositol-1-monophosphatase"/>
    <property type="match status" value="1"/>
</dbReference>
<evidence type="ECO:0000256" key="6">
    <source>
        <dbReference type="ARBA" id="ARBA00022723"/>
    </source>
</evidence>
<evidence type="ECO:0000256" key="11">
    <source>
        <dbReference type="NCBIfam" id="TIGR02067"/>
    </source>
</evidence>
<dbReference type="Proteomes" id="UP000317909">
    <property type="component" value="Chromosome"/>
</dbReference>
<evidence type="ECO:0000313" key="14">
    <source>
        <dbReference type="Proteomes" id="UP000317909"/>
    </source>
</evidence>
<feature type="binding site" evidence="12">
    <location>
        <position position="95"/>
    </location>
    <ligand>
        <name>Mg(2+)</name>
        <dbReference type="ChEBI" id="CHEBI:18420"/>
        <label>1</label>
        <note>catalytic</note>
    </ligand>
</feature>
<dbReference type="InterPro" id="IPR051090">
    <property type="entry name" value="Inositol_monoP_superfamily"/>
</dbReference>
<evidence type="ECO:0000256" key="8">
    <source>
        <dbReference type="ARBA" id="ARBA00022842"/>
    </source>
</evidence>
<dbReference type="CDD" id="cd01641">
    <property type="entry name" value="Bacterial_IMPase_like_1"/>
    <property type="match status" value="1"/>
</dbReference>
<gene>
    <name evidence="13" type="primary">hisN_1</name>
    <name evidence="13" type="ORF">I41_31520</name>
</gene>
<organism evidence="13 14">
    <name type="scientific">Lacipirellula limnantheis</name>
    <dbReference type="NCBI Taxonomy" id="2528024"/>
    <lineage>
        <taxon>Bacteria</taxon>
        <taxon>Pseudomonadati</taxon>
        <taxon>Planctomycetota</taxon>
        <taxon>Planctomycetia</taxon>
        <taxon>Pirellulales</taxon>
        <taxon>Lacipirellulaceae</taxon>
        <taxon>Lacipirellula</taxon>
    </lineage>
</organism>
<dbReference type="AlphaFoldDB" id="A0A517U002"/>
<comment type="pathway">
    <text evidence="2">Amino-acid biosynthesis; L-histidine biosynthesis; L-histidine from 5-phospho-alpha-D-ribose 1-diphosphate: step 8/9.</text>
</comment>
<dbReference type="GO" id="GO:0046872">
    <property type="term" value="F:metal ion binding"/>
    <property type="evidence" value="ECO:0007669"/>
    <property type="project" value="UniProtKB-KW"/>
</dbReference>
<dbReference type="InterPro" id="IPR011809">
    <property type="entry name" value="His_9_proposed"/>
</dbReference>
<dbReference type="EMBL" id="CP036339">
    <property type="protein sequence ID" value="QDT73960.1"/>
    <property type="molecule type" value="Genomic_DNA"/>
</dbReference>
<dbReference type="UniPathway" id="UPA00031">
    <property type="reaction ID" value="UER00013"/>
</dbReference>
<dbReference type="RefSeq" id="WP_145433714.1">
    <property type="nucleotide sequence ID" value="NZ_CP036339.1"/>
</dbReference>
<keyword evidence="6 12" id="KW-0479">Metal-binding</keyword>
<feature type="binding site" evidence="12">
    <location>
        <position position="76"/>
    </location>
    <ligand>
        <name>Mg(2+)</name>
        <dbReference type="ChEBI" id="CHEBI:18420"/>
        <label>1</label>
        <note>catalytic</note>
    </ligand>
</feature>
<evidence type="ECO:0000256" key="9">
    <source>
        <dbReference type="ARBA" id="ARBA00023102"/>
    </source>
</evidence>
<feature type="binding site" evidence="12">
    <location>
        <position position="94"/>
    </location>
    <ligand>
        <name>Mg(2+)</name>
        <dbReference type="ChEBI" id="CHEBI:18420"/>
        <label>1</label>
        <note>catalytic</note>
    </ligand>
</feature>
<feature type="binding site" evidence="12">
    <location>
        <position position="92"/>
    </location>
    <ligand>
        <name>Mg(2+)</name>
        <dbReference type="ChEBI" id="CHEBI:18420"/>
        <label>1</label>
        <note>catalytic</note>
    </ligand>
</feature>
<dbReference type="KEGG" id="llh:I41_31520"/>
<evidence type="ECO:0000256" key="5">
    <source>
        <dbReference type="ARBA" id="ARBA00022605"/>
    </source>
</evidence>
<dbReference type="Pfam" id="PF00459">
    <property type="entry name" value="Inositol_P"/>
    <property type="match status" value="1"/>
</dbReference>
<protein>
    <recommendedName>
        <fullName evidence="4 11">Histidinol-phosphatase</fullName>
        <ecNumber evidence="4 11">3.1.3.15</ecNumber>
    </recommendedName>
</protein>
<evidence type="ECO:0000256" key="7">
    <source>
        <dbReference type="ARBA" id="ARBA00022801"/>
    </source>
</evidence>
<evidence type="ECO:0000256" key="4">
    <source>
        <dbReference type="ARBA" id="ARBA00013085"/>
    </source>
</evidence>
<dbReference type="InterPro" id="IPR000760">
    <property type="entry name" value="Inositol_monophosphatase-like"/>
</dbReference>
<name>A0A517U002_9BACT</name>
<dbReference type="NCBIfam" id="TIGR02067">
    <property type="entry name" value="his_9_HisN"/>
    <property type="match status" value="1"/>
</dbReference>